<reference evidence="2" key="6">
    <citation type="submission" date="2019-04" db="EMBL/GenBank/DDBJ databases">
        <title>Moraxella osloensis CCUG 73412, isolated from corneal scrapings as causative agent of keratitis.</title>
        <authorList>
            <person name="Connolly G."/>
            <person name="Jaen-Luchoro D."/>
            <person name="Pinyeiro-Iglesias B."/>
            <person name="Curry A."/>
            <person name="Knowles S."/>
            <person name="Moore E.R.B."/>
        </authorList>
    </citation>
    <scope>NUCLEOTIDE SEQUENCE</scope>
    <source>
        <strain evidence="2">CCUG 73412</strain>
    </source>
</reference>
<dbReference type="RefSeq" id="WP_040403039.1">
    <property type="nucleotide sequence ID" value="NZ_CBCRZU010000018.1"/>
</dbReference>
<evidence type="ECO:0000313" key="5">
    <source>
        <dbReference type="Proteomes" id="UP000229340"/>
    </source>
</evidence>
<dbReference type="Proteomes" id="UP000229340">
    <property type="component" value="Chromosome"/>
</dbReference>
<organism evidence="3 6">
    <name type="scientific">Faucicola osloensis</name>
    <name type="common">Moraxella osloensis</name>
    <dbReference type="NCBI Taxonomy" id="34062"/>
    <lineage>
        <taxon>Bacteria</taxon>
        <taxon>Pseudomonadati</taxon>
        <taxon>Pseudomonadota</taxon>
        <taxon>Gammaproteobacteria</taxon>
        <taxon>Moraxellales</taxon>
        <taxon>Moraxellaceae</taxon>
        <taxon>Faucicola</taxon>
    </lineage>
</organism>
<evidence type="ECO:0000313" key="2">
    <source>
        <dbReference type="EMBL" id="MDI4510121.1"/>
    </source>
</evidence>
<reference evidence="1" key="4">
    <citation type="journal article" date="2018" name="Misainmurhag Hoiji">
        <title>Complete genome sequence of multidrug-resistant Moraxella osloensis NP7 with multiple plasmids isolated from human skin.</title>
        <authorList>
            <person name="Ganzorig M."/>
            <person name="Lim J.Y."/>
            <person name="Hwang I."/>
            <person name="Lee K."/>
        </authorList>
    </citation>
    <scope>NUCLEOTIDE SEQUENCE</scope>
    <source>
        <strain evidence="1">NP7</strain>
    </source>
</reference>
<accession>A0A120KQT0</accession>
<evidence type="ECO:0000313" key="1">
    <source>
        <dbReference type="EMBL" id="ATR78967.1"/>
    </source>
</evidence>
<dbReference type="InterPro" id="IPR019239">
    <property type="entry name" value="VapB_antitoxin"/>
</dbReference>
<dbReference type="Proteomes" id="UP000234914">
    <property type="component" value="Unassembled WGS sequence"/>
</dbReference>
<dbReference type="EMBL" id="UGPY01000001">
    <property type="protein sequence ID" value="STY97124.1"/>
    <property type="molecule type" value="Genomic_DNA"/>
</dbReference>
<keyword evidence="7" id="KW-1185">Reference proteome</keyword>
<reference evidence="4 7" key="5">
    <citation type="submission" date="2018-06" db="EMBL/GenBank/DDBJ databases">
        <authorList>
            <consortium name="Pathogen Informatics"/>
            <person name="Doyle S."/>
        </authorList>
    </citation>
    <scope>NUCLEOTIDE SEQUENCE [LARGE SCALE GENOMIC DNA]</scope>
    <source>
        <strain evidence="4 7">NCTC10465</strain>
    </source>
</reference>
<sequence>MRTNIIIDDNLMQQTLQATGIKTKKEAVEQGLKLLLQKSQQQKIRDLRGKLHWEGDLAEMRKTGVEA</sequence>
<evidence type="ECO:0000313" key="3">
    <source>
        <dbReference type="EMBL" id="PKZ69883.1"/>
    </source>
</evidence>
<proteinExistence type="predicted"/>
<reference evidence="5" key="1">
    <citation type="submission" date="2017-11" db="EMBL/GenBank/DDBJ databases">
        <title>Complete genome sequence of Moraxella osloensis NP7 isolated from human skin.</title>
        <authorList>
            <person name="Lee K."/>
            <person name="Lim J.Y."/>
            <person name="Hwang I."/>
        </authorList>
    </citation>
    <scope>NUCLEOTIDE SEQUENCE [LARGE SCALE GENOMIC DNA]</scope>
    <source>
        <strain evidence="5">NP7</strain>
    </source>
</reference>
<dbReference type="EMBL" id="CP024443">
    <property type="protein sequence ID" value="ATR78967.1"/>
    <property type="molecule type" value="Genomic_DNA"/>
</dbReference>
<dbReference type="STRING" id="34062.AXE82_02840"/>
<reference evidence="1" key="3">
    <citation type="journal article" date="2018" name="Genome Announc.">
        <title>Complete Genome Sequences of Three Moraxella osloensis Strains Isolated from Human Skin.</title>
        <authorList>
            <person name="Lim J.Y."/>
            <person name="Hwang I."/>
            <person name="Ganzorig M."/>
            <person name="Huang S.L."/>
            <person name="Cho G.S."/>
            <person name="Franz C.M.A.P."/>
            <person name="Lee K."/>
        </authorList>
    </citation>
    <scope>NUCLEOTIDE SEQUENCE</scope>
    <source>
        <strain evidence="1">NP7</strain>
    </source>
</reference>
<protein>
    <submittedName>
        <fullName evidence="3">Antitoxin VapB</fullName>
    </submittedName>
    <submittedName>
        <fullName evidence="2">Type II toxin-antitoxin system VapB family antitoxin</fullName>
    </submittedName>
    <submittedName>
        <fullName evidence="4">Uncharacterized protein conserved in bacteria (DUF2191)</fullName>
    </submittedName>
</protein>
<name>A0A120KQT0_FAUOS</name>
<evidence type="ECO:0000313" key="4">
    <source>
        <dbReference type="EMBL" id="STY97124.1"/>
    </source>
</evidence>
<dbReference type="EMBL" id="PKJS01000001">
    <property type="protein sequence ID" value="PKZ69883.1"/>
    <property type="molecule type" value="Genomic_DNA"/>
</dbReference>
<dbReference type="GeneID" id="35778185"/>
<dbReference type="KEGG" id="mos:AXE82_02840"/>
<dbReference type="EMBL" id="SSCJ01000006">
    <property type="protein sequence ID" value="MDI4510121.1"/>
    <property type="molecule type" value="Genomic_DNA"/>
</dbReference>
<dbReference type="AlphaFoldDB" id="A0A120KQT0"/>
<dbReference type="OrthoDB" id="9805830at2"/>
<dbReference type="Proteomes" id="UP000255230">
    <property type="component" value="Unassembled WGS sequence"/>
</dbReference>
<dbReference type="Pfam" id="PF09957">
    <property type="entry name" value="VapB_antitoxin"/>
    <property type="match status" value="1"/>
</dbReference>
<reference evidence="3 6" key="2">
    <citation type="submission" date="2017-12" db="EMBL/GenBank/DDBJ databases">
        <title>Phylogenetic diversity of female urinary microbiome.</title>
        <authorList>
            <person name="Thomas-White K."/>
            <person name="Wolfe A.J."/>
        </authorList>
    </citation>
    <scope>NUCLEOTIDE SEQUENCE [LARGE SCALE GENOMIC DNA]</scope>
    <source>
        <strain evidence="3 6">UMB0416</strain>
    </source>
</reference>
<gene>
    <name evidence="3" type="ORF">CYJ96_00560</name>
    <name evidence="2" type="ORF">E6P75_07865</name>
    <name evidence="4" type="ORF">NCTC10465_00899</name>
    <name evidence="1" type="ORF">NP7_06710</name>
</gene>
<evidence type="ECO:0000313" key="7">
    <source>
        <dbReference type="Proteomes" id="UP000255230"/>
    </source>
</evidence>
<evidence type="ECO:0000313" key="6">
    <source>
        <dbReference type="Proteomes" id="UP000234914"/>
    </source>
</evidence>